<accession>A0ABS1U4J6</accession>
<keyword evidence="2" id="KW-1185">Reference proteome</keyword>
<sequence>MQTSQDTSEADGTQLAARIEQWLVSDDVVLTEPPHVAGGVINYREADGLWDGVYPEICGYYVQFLAHASVGAPGTLYREIAARVIRWLDAEGGEGAPLTLYRRVGDLGAVDWRNRCLFSFDLAIILRGLGMAEARWPGILPAEMMARYVNSVARIVERGRLASHELRDGRRDVPIPVKWSTTRDVHHVKSAAALAGLGQPNLDALAQETARDEGVLLDQQRQRRMRELHPFLYLIEGWLTFWAQTDDAQYLQRAATSFAYLCAEFDRDTADLPPSAGAREAAVRADVLAQALRAGVILEAAGALDAATLETWRAMAPRLHRNLAGRLSPQGGVEFDTVRRDRNSWASMFAWQAFTVWDQARARSLDAKAAAGSLI</sequence>
<comment type="caution">
    <text evidence="1">The sequence shown here is derived from an EMBL/GenBank/DDBJ whole genome shotgun (WGS) entry which is preliminary data.</text>
</comment>
<reference evidence="1 2" key="1">
    <citation type="submission" date="2021-01" db="EMBL/GenBank/DDBJ databases">
        <title>Belnapia mucosa sp. nov. and Belnapia arida sp. nov., isolated from the Tabernas Desert (Almeria, Spain).</title>
        <authorList>
            <person name="Molina-Menor E."/>
            <person name="Vidal-Verdu A."/>
            <person name="Calonge A."/>
            <person name="Satari L."/>
            <person name="Pereto J."/>
            <person name="Porcar M."/>
        </authorList>
    </citation>
    <scope>NUCLEOTIDE SEQUENCE [LARGE SCALE GENOMIC DNA]</scope>
    <source>
        <strain evidence="1 2">T18</strain>
    </source>
</reference>
<protein>
    <submittedName>
        <fullName evidence="1">Uncharacterized protein</fullName>
    </submittedName>
</protein>
<evidence type="ECO:0000313" key="2">
    <source>
        <dbReference type="Proteomes" id="UP000660885"/>
    </source>
</evidence>
<dbReference type="EMBL" id="JAETWB010000007">
    <property type="protein sequence ID" value="MBL6079603.1"/>
    <property type="molecule type" value="Genomic_DNA"/>
</dbReference>
<proteinExistence type="predicted"/>
<name>A0ABS1U4J6_9PROT</name>
<gene>
    <name evidence="1" type="ORF">JMJ56_16415</name>
</gene>
<dbReference type="RefSeq" id="WP_202832846.1">
    <property type="nucleotide sequence ID" value="NZ_JAETWB010000007.1"/>
</dbReference>
<dbReference type="Proteomes" id="UP000660885">
    <property type="component" value="Unassembled WGS sequence"/>
</dbReference>
<organism evidence="1 2">
    <name type="scientific">Belnapia arida</name>
    <dbReference type="NCBI Taxonomy" id="2804533"/>
    <lineage>
        <taxon>Bacteria</taxon>
        <taxon>Pseudomonadati</taxon>
        <taxon>Pseudomonadota</taxon>
        <taxon>Alphaproteobacteria</taxon>
        <taxon>Acetobacterales</taxon>
        <taxon>Roseomonadaceae</taxon>
        <taxon>Belnapia</taxon>
    </lineage>
</organism>
<evidence type="ECO:0000313" key="1">
    <source>
        <dbReference type="EMBL" id="MBL6079603.1"/>
    </source>
</evidence>